<accession>A0A5N3VE48</accession>
<dbReference type="InterPro" id="IPR027417">
    <property type="entry name" value="P-loop_NTPase"/>
</dbReference>
<organism evidence="7 8">
    <name type="scientific">Muntiacus muntjak</name>
    <name type="common">Barking deer</name>
    <name type="synonym">Indian muntjac</name>
    <dbReference type="NCBI Taxonomy" id="9888"/>
    <lineage>
        <taxon>Eukaryota</taxon>
        <taxon>Metazoa</taxon>
        <taxon>Chordata</taxon>
        <taxon>Craniata</taxon>
        <taxon>Vertebrata</taxon>
        <taxon>Euteleostomi</taxon>
        <taxon>Mammalia</taxon>
        <taxon>Eutheria</taxon>
        <taxon>Laurasiatheria</taxon>
        <taxon>Artiodactyla</taxon>
        <taxon>Ruminantia</taxon>
        <taxon>Pecora</taxon>
        <taxon>Cervidae</taxon>
        <taxon>Muntiacinae</taxon>
        <taxon>Muntiacus</taxon>
    </lineage>
</organism>
<proteinExistence type="inferred from homology"/>
<dbReference type="InterPro" id="IPR000863">
    <property type="entry name" value="Sulfotransferase_dom"/>
</dbReference>
<dbReference type="FunFam" id="3.40.50.300:FF:001224">
    <property type="entry name" value="Sulfotransferase"/>
    <property type="match status" value="1"/>
</dbReference>
<dbReference type="Pfam" id="PF00685">
    <property type="entry name" value="Sulfotransfer_1"/>
    <property type="match status" value="1"/>
</dbReference>
<dbReference type="Proteomes" id="UP000326458">
    <property type="component" value="Unassembled WGS sequence"/>
</dbReference>
<dbReference type="EMBL" id="VCEA01000002">
    <property type="protein sequence ID" value="KAB0347233.1"/>
    <property type="molecule type" value="Genomic_DNA"/>
</dbReference>
<dbReference type="AlphaFoldDB" id="A0A5N3VE48"/>
<evidence type="ECO:0000259" key="6">
    <source>
        <dbReference type="Pfam" id="PF00685"/>
    </source>
</evidence>
<evidence type="ECO:0000256" key="2">
    <source>
        <dbReference type="ARBA" id="ARBA00023180"/>
    </source>
</evidence>
<name>A0A5N3VE48_MUNMU</name>
<gene>
    <name evidence="7" type="ORF">FD754_012090</name>
</gene>
<feature type="non-terminal residue" evidence="7">
    <location>
        <position position="1"/>
    </location>
</feature>
<dbReference type="PANTHER" id="PTHR10605">
    <property type="entry name" value="HEPARAN SULFATE SULFOTRANSFERASE"/>
    <property type="match status" value="1"/>
</dbReference>
<dbReference type="PANTHER" id="PTHR10605:SF10">
    <property type="entry name" value="HEPARAN SULFATE GLUCOSAMINE 3-O-SULFOTRANSFERASE 2"/>
    <property type="match status" value="1"/>
</dbReference>
<sequence>TSELGFKNTCYSYKTCLSSPQKTFLIYLERYLMPEQYSVASFVFFFEYVINTIKISSSVKDYTIKSNSHLSLTSLLWSHSRPLPRSNYFYWFLGIFPQINKLCLAFFHFSTKSWKSFHNSTHRSTQLSLMPRTLESQITLEKTPSYFVTQEAPRRIFNMSRDTKLIVVVRNPVTRAISDYTQTLSKKPDIPTFEGLSFRNRTLGLVDVSWNAIRIGMYALHLESWLRYFPLAQIHFVSGERLITDPAGEMGRVQDFLGIKRLITDKHFYFNKTKGFPCLKKTESSLLPRCLGKSKGRTHVQIDPEVIDQLREFYRPYNIKFYETVGQDFRWE</sequence>
<evidence type="ECO:0000256" key="3">
    <source>
        <dbReference type="PIRSR" id="PIRSR637359-2"/>
    </source>
</evidence>
<dbReference type="GO" id="GO:0008467">
    <property type="term" value="F:[heparan sulfate]-glucosamine 3-sulfotransferase activity"/>
    <property type="evidence" value="ECO:0007669"/>
    <property type="project" value="TreeGrafter"/>
</dbReference>
<keyword evidence="2" id="KW-0325">Glycoprotein</keyword>
<feature type="binding site" evidence="3">
    <location>
        <position position="170"/>
    </location>
    <ligand>
        <name>3'-phosphoadenylyl sulfate</name>
        <dbReference type="ChEBI" id="CHEBI:58339"/>
    </ligand>
</feature>
<keyword evidence="8" id="KW-1185">Reference proteome</keyword>
<reference evidence="7 8" key="1">
    <citation type="submission" date="2019-06" db="EMBL/GenBank/DDBJ databases">
        <title>Discovery of a novel chromosome fission-fusion reversal in muntjac.</title>
        <authorList>
            <person name="Mudd A.B."/>
            <person name="Bredeson J.V."/>
            <person name="Baum R."/>
            <person name="Hockemeyer D."/>
            <person name="Rokhsar D.S."/>
        </authorList>
    </citation>
    <scope>NUCLEOTIDE SEQUENCE [LARGE SCALE GENOMIC DNA]</scope>
    <source>
        <strain evidence="7">UTSW_UCB_Mm</strain>
        <tissue evidence="7">Fibroblast cell line</tissue>
    </source>
</reference>
<evidence type="ECO:0000256" key="1">
    <source>
        <dbReference type="ARBA" id="ARBA00022679"/>
    </source>
</evidence>
<feature type="binding site" evidence="3">
    <location>
        <position position="178"/>
    </location>
    <ligand>
        <name>3'-phosphoadenylyl sulfate</name>
        <dbReference type="ChEBI" id="CHEBI:58339"/>
    </ligand>
</feature>
<evidence type="ECO:0000256" key="5">
    <source>
        <dbReference type="RuleBase" id="RU361155"/>
    </source>
</evidence>
<dbReference type="EC" id="2.8.2.-" evidence="5"/>
<feature type="binding site" evidence="3">
    <location>
        <begin position="295"/>
        <end position="299"/>
    </location>
    <ligand>
        <name>3'-phosphoadenylyl sulfate</name>
        <dbReference type="ChEBI" id="CHEBI:58339"/>
    </ligand>
</feature>
<keyword evidence="1 5" id="KW-0808">Transferase</keyword>
<dbReference type="InterPro" id="IPR037359">
    <property type="entry name" value="NST/OST"/>
</dbReference>
<dbReference type="SUPFAM" id="SSF52540">
    <property type="entry name" value="P-loop containing nucleoside triphosphate hydrolases"/>
    <property type="match status" value="1"/>
</dbReference>
<comment type="similarity">
    <text evidence="5">Belongs to the sulfotransferase 1 family.</text>
</comment>
<feature type="disulfide bond" evidence="4">
    <location>
        <begin position="278"/>
        <end position="290"/>
    </location>
</feature>
<feature type="domain" description="Sulfotransferase" evidence="6">
    <location>
        <begin position="108"/>
        <end position="315"/>
    </location>
</feature>
<evidence type="ECO:0000313" key="8">
    <source>
        <dbReference type="Proteomes" id="UP000326458"/>
    </source>
</evidence>
<evidence type="ECO:0000256" key="4">
    <source>
        <dbReference type="PIRSR" id="PIRSR637359-3"/>
    </source>
</evidence>
<evidence type="ECO:0000313" key="7">
    <source>
        <dbReference type="EMBL" id="KAB0347233.1"/>
    </source>
</evidence>
<keyword evidence="4" id="KW-1015">Disulfide bond</keyword>
<protein>
    <recommendedName>
        <fullName evidence="5">Sulfotransferase</fullName>
        <ecNumber evidence="5">2.8.2.-</ecNumber>
    </recommendedName>
</protein>
<comment type="caution">
    <text evidence="7">The sequence shown here is derived from an EMBL/GenBank/DDBJ whole genome shotgun (WGS) entry which is preliminary data.</text>
</comment>
<dbReference type="Gene3D" id="3.40.50.300">
    <property type="entry name" value="P-loop containing nucleotide triphosphate hydrolases"/>
    <property type="match status" value="1"/>
</dbReference>